<dbReference type="GO" id="GO:1990074">
    <property type="term" value="P:polyuridylation-dependent mRNA catabolic process"/>
    <property type="evidence" value="ECO:0007669"/>
    <property type="project" value="UniProtKB-UniRule"/>
</dbReference>
<dbReference type="InterPro" id="IPR001900">
    <property type="entry name" value="RNase_II/R"/>
</dbReference>
<dbReference type="PANTHER" id="PTHR23355:SF9">
    <property type="entry name" value="DIS3-LIKE EXONUCLEASE 2"/>
    <property type="match status" value="1"/>
</dbReference>
<evidence type="ECO:0000256" key="6">
    <source>
        <dbReference type="ARBA" id="ARBA00022801"/>
    </source>
</evidence>
<feature type="binding site" evidence="12">
    <location>
        <position position="537"/>
    </location>
    <ligand>
        <name>Mg(2+)</name>
        <dbReference type="ChEBI" id="CHEBI:18420"/>
    </ligand>
</feature>
<keyword evidence="5 12" id="KW-0498">Mitosis</keyword>
<comment type="function">
    <text evidence="12">3'-5'-exoribonuclease that specifically recognizes RNAs polyuridylated at their 3' end and mediates their degradation. Component of an exosome-independent RNA degradation pathway that mediates degradation of both mRNAs and miRNAs that have been polyuridylated by a terminal uridylyltransferase. Essential for correct mitosis, and negatively regulates cell proliferation.</text>
</comment>
<feature type="binding site" evidence="12">
    <location>
        <position position="546"/>
    </location>
    <ligand>
        <name>Mg(2+)</name>
        <dbReference type="ChEBI" id="CHEBI:18420"/>
    </ligand>
</feature>
<evidence type="ECO:0000256" key="4">
    <source>
        <dbReference type="ARBA" id="ARBA00022723"/>
    </source>
</evidence>
<dbReference type="InterPro" id="IPR050180">
    <property type="entry name" value="RNR_Ribonuclease"/>
</dbReference>
<keyword evidence="9 12" id="KW-0694">RNA-binding</keyword>
<dbReference type="PANTHER" id="PTHR23355">
    <property type="entry name" value="RIBONUCLEASE"/>
    <property type="match status" value="1"/>
</dbReference>
<keyword evidence="4 12" id="KW-0479">Metal-binding</keyword>
<dbReference type="GO" id="GO:0000175">
    <property type="term" value="F:3'-5'-RNA exonuclease activity"/>
    <property type="evidence" value="ECO:0007669"/>
    <property type="project" value="UniProtKB-UniRule"/>
</dbReference>
<comment type="function">
    <text evidence="11">3'-5'-exoribonuclease that specifically recognizes RNAs polyuridylated at their 3' end and mediates their degradation. Component of an exosome-independent RNA degradation pathway that mediates degradation of both mRNAs and miRNAs that have been polyuridylated by a terminal uridylyltransferase, such as ZCCHC11/TUT4. Mediates degradation of cytoplasmic mRNAs that have been deadenylated and subsequently uridylated at their 3'. Mediates degradation of uridylated pre-let-7 miRNAs, contributing to the maintenance of embryonic stem (ES) cells. Essential for correct mitosis, and negatively regulates cell proliferation.</text>
</comment>
<reference evidence="15" key="1">
    <citation type="submission" date="2025-08" db="UniProtKB">
        <authorList>
            <consortium name="Ensembl"/>
        </authorList>
    </citation>
    <scope>IDENTIFICATION</scope>
</reference>
<dbReference type="Gene3D" id="2.40.50.690">
    <property type="match status" value="1"/>
</dbReference>
<dbReference type="FunFam" id="2.40.50.690:FF:000003">
    <property type="entry name" value="DIS3-like exonuclease 2"/>
    <property type="match status" value="1"/>
</dbReference>
<feature type="domain" description="RNB" evidence="14">
    <location>
        <begin position="525"/>
        <end position="875"/>
    </location>
</feature>
<dbReference type="InterPro" id="IPR041505">
    <property type="entry name" value="Dis3_CSD2"/>
</dbReference>
<evidence type="ECO:0000256" key="9">
    <source>
        <dbReference type="ARBA" id="ARBA00022884"/>
    </source>
</evidence>
<evidence type="ECO:0000256" key="5">
    <source>
        <dbReference type="ARBA" id="ARBA00022776"/>
    </source>
</evidence>
<evidence type="ECO:0000256" key="10">
    <source>
        <dbReference type="ARBA" id="ARBA00023306"/>
    </source>
</evidence>
<dbReference type="EC" id="3.1.13.-" evidence="12"/>
<proteinExistence type="inferred from homology"/>
<evidence type="ECO:0000256" key="2">
    <source>
        <dbReference type="ARBA" id="ARBA00022618"/>
    </source>
</evidence>
<comment type="similarity">
    <text evidence="12">Belongs to the RNR ribonuclease family. DIS3L2 subfamily.</text>
</comment>
<dbReference type="GO" id="GO:0000932">
    <property type="term" value="C:P-body"/>
    <property type="evidence" value="ECO:0007669"/>
    <property type="project" value="UniProtKB-SubCell"/>
</dbReference>
<name>A0A8C1V3P0_CYPCA</name>
<feature type="compositionally biased region" description="Polar residues" evidence="13">
    <location>
        <begin position="208"/>
        <end position="229"/>
    </location>
</feature>
<feature type="region of interest" description="Disordered" evidence="13">
    <location>
        <begin position="130"/>
        <end position="244"/>
    </location>
</feature>
<dbReference type="InterPro" id="IPR012340">
    <property type="entry name" value="NA-bd_OB-fold"/>
</dbReference>
<dbReference type="Gene3D" id="2.40.50.700">
    <property type="match status" value="1"/>
</dbReference>
<evidence type="ECO:0000256" key="13">
    <source>
        <dbReference type="SAM" id="MobiDB-lite"/>
    </source>
</evidence>
<evidence type="ECO:0000256" key="7">
    <source>
        <dbReference type="ARBA" id="ARBA00022839"/>
    </source>
</evidence>
<dbReference type="AlphaFoldDB" id="A0A8C1V3P0"/>
<dbReference type="Proteomes" id="UP000694700">
    <property type="component" value="Unplaced"/>
</dbReference>
<organism evidence="15 16">
    <name type="scientific">Cyprinus carpio</name>
    <name type="common">Common carp</name>
    <dbReference type="NCBI Taxonomy" id="7962"/>
    <lineage>
        <taxon>Eukaryota</taxon>
        <taxon>Metazoa</taxon>
        <taxon>Chordata</taxon>
        <taxon>Craniata</taxon>
        <taxon>Vertebrata</taxon>
        <taxon>Euteleostomi</taxon>
        <taxon>Actinopterygii</taxon>
        <taxon>Neopterygii</taxon>
        <taxon>Teleostei</taxon>
        <taxon>Ostariophysi</taxon>
        <taxon>Cypriniformes</taxon>
        <taxon>Cyprinidae</taxon>
        <taxon>Cyprininae</taxon>
        <taxon>Cyprinus</taxon>
    </lineage>
</organism>
<evidence type="ECO:0000256" key="3">
    <source>
        <dbReference type="ARBA" id="ARBA00022722"/>
    </source>
</evidence>
<keyword evidence="8 12" id="KW-0460">Magnesium</keyword>
<comment type="subcellular location">
    <subcellularLocation>
        <location evidence="12">Cytoplasm</location>
    </subcellularLocation>
    <subcellularLocation>
        <location evidence="12">Cytoplasm</location>
        <location evidence="12">P-body</location>
    </subcellularLocation>
</comment>
<keyword evidence="1 12" id="KW-0963">Cytoplasm</keyword>
<feature type="site" description="Important for catalytic activity" evidence="12">
    <location>
        <position position="545"/>
    </location>
</feature>
<dbReference type="FunFam" id="2.40.50.700:FF:000003">
    <property type="entry name" value="DIS3-like exonuclease 2"/>
    <property type="match status" value="1"/>
</dbReference>
<gene>
    <name evidence="12" type="primary">dis3l2</name>
</gene>
<keyword evidence="3 12" id="KW-0540">Nuclease</keyword>
<keyword evidence="6 12" id="KW-0378">Hydrolase</keyword>
<dbReference type="GO" id="GO:0000956">
    <property type="term" value="P:nuclear-transcribed mRNA catabolic process"/>
    <property type="evidence" value="ECO:0007669"/>
    <property type="project" value="UniProtKB-UniRule"/>
</dbReference>
<feature type="region of interest" description="Disordered" evidence="13">
    <location>
        <begin position="54"/>
        <end position="86"/>
    </location>
</feature>
<dbReference type="InterPro" id="IPR028591">
    <property type="entry name" value="DIS3L2"/>
</dbReference>
<keyword evidence="2 12" id="KW-0132">Cell division</keyword>
<evidence type="ECO:0000313" key="15">
    <source>
        <dbReference type="Ensembl" id="ENSCCRP00015044186.1"/>
    </source>
</evidence>
<evidence type="ECO:0000256" key="1">
    <source>
        <dbReference type="ARBA" id="ARBA00022490"/>
    </source>
</evidence>
<dbReference type="GO" id="GO:0051301">
    <property type="term" value="P:cell division"/>
    <property type="evidence" value="ECO:0007669"/>
    <property type="project" value="UniProtKB-KW"/>
</dbReference>
<dbReference type="SUPFAM" id="SSF50249">
    <property type="entry name" value="Nucleic acid-binding proteins"/>
    <property type="match status" value="2"/>
</dbReference>
<feature type="compositionally biased region" description="Low complexity" evidence="13">
    <location>
        <begin position="55"/>
        <end position="67"/>
    </location>
</feature>
<dbReference type="Pfam" id="PF00773">
    <property type="entry name" value="RNB"/>
    <property type="match status" value="1"/>
</dbReference>
<keyword evidence="12" id="KW-0464">Manganese</keyword>
<keyword evidence="7 12" id="KW-0269">Exonuclease</keyword>
<dbReference type="Pfam" id="PF17877">
    <property type="entry name" value="Dis3l2_C_term"/>
    <property type="match status" value="1"/>
</dbReference>
<evidence type="ECO:0000256" key="8">
    <source>
        <dbReference type="ARBA" id="ARBA00022842"/>
    </source>
</evidence>
<sequence>MAFSPKVKRTTKYGDGAQNLLRSQKDAYARLLNQHQNGKFRSYLQELATQQVEESMSTSVSRSVNVVSRRKKGNSESSYSVDSLSSQQSRQMADASICSYTDKTSYQVTCTEDQGIKPGMLEKHARMELHKAAAPKKVPSKPQHKRNEKDIKISSNLVGSEEGDSQQLSCSCGEEQAKDKSKKKRLKGNLAKKDEGECGPEVDVITGKSPNKNIKAPQTQASKESLLQNNKDKGTKSGRGSRKQLFEEYMRTEDVSAGLERGELIKGVLRINPKKYKEAFVPSPDGSADIFLDGIAARNRALNGDVVVVKVLPPEQWKEVSGDINERTLANQMVPKAPDVIVEARYNEDDEVIGKMKNVCLHDKAPVTTQSVKHGSAFNISGSSSERAMQRTGKVVIIFEQKHSRAASGFLKFLPNKNFAMFSPVDHRIPRVNVPLVDCPADFVSRPGDYENVLFICRITHWPADNNFAEGRLAKTLGQAGEIEPETEGIMTEYDVDFSEFSEEVLNCLPQDLPWSIPAHELSRRRDLRKECVFTIDPATARDLDDALSCKQLSDGNFEVGVHIADVSYFVEEGSVLDQIAGKRATSVYLVQKVIPMLPRLLCEELCSLNPLTDRLTFSVIWKLSPEGKILSEWFGRTVICSCIKMSYDHAQSMIEAPDKHFSAEELPPCSTNHRIHEIKEAILNLHNIAKQLRAQRFESGALQLNQLKLSFSLDKESSMPQGCYVYQYQDSNKLVEEFMLLANMAAAHQIYRTYPELAILRRHPPPQSKMVDDLQEFCDQMGLDIDLNSSRGLHRSLNENLGNDEYAAARREVLTHMCSRAMQMASYFCTGALKDENSFHHYALNVPLYTHFTSPIRRYVDVIVHRLLAASLNCGPPLSLSLEEVHKLASHCNDRKTASKRVQELSSELFFAVFVKECGPLDSEAMVMGVLDQSFDVLVLRYGVQKRIYCNSLEGLKAVHFRKVGKRPEMTLVWEQADPSKESTQQEISIFTLLNVQLKADGAPMKYSAVLKRPSALI</sequence>
<dbReference type="GO" id="GO:0000287">
    <property type="term" value="F:magnesium ion binding"/>
    <property type="evidence" value="ECO:0007669"/>
    <property type="project" value="UniProtKB-ARBA"/>
</dbReference>
<comment type="domain">
    <text evidence="12">Specifically recognizes and binds polyuridylated RNAs via 3 RNA-binding regions (named U-zone 1, U-zone 2 and U-zone 3) that form an open funnel on one face of the catalytic domain, allowing RNA to navigate a path to the active site.</text>
</comment>
<evidence type="ECO:0000256" key="11">
    <source>
        <dbReference type="ARBA" id="ARBA00056476"/>
    </source>
</evidence>
<dbReference type="InterPro" id="IPR022966">
    <property type="entry name" value="RNase_II/R_CS"/>
</dbReference>
<evidence type="ECO:0000259" key="14">
    <source>
        <dbReference type="SMART" id="SM00955"/>
    </source>
</evidence>
<accession>A0A8C1V3P0</accession>
<evidence type="ECO:0000313" key="16">
    <source>
        <dbReference type="Proteomes" id="UP000694700"/>
    </source>
</evidence>
<dbReference type="Pfam" id="PF17849">
    <property type="entry name" value="OB_Dis3"/>
    <property type="match status" value="1"/>
</dbReference>
<dbReference type="SMART" id="SM00955">
    <property type="entry name" value="RNB"/>
    <property type="match status" value="1"/>
</dbReference>
<dbReference type="HAMAP" id="MF_03045">
    <property type="entry name" value="DIS3L2"/>
    <property type="match status" value="1"/>
</dbReference>
<keyword evidence="10 12" id="KW-0131">Cell cycle</keyword>
<dbReference type="FunFam" id="2.40.50.140:FF:000177">
    <property type="entry name" value="DIS3-like exonuclease 2"/>
    <property type="match status" value="1"/>
</dbReference>
<feature type="compositionally biased region" description="Low complexity" evidence="13">
    <location>
        <begin position="75"/>
        <end position="86"/>
    </location>
</feature>
<dbReference type="Ensembl" id="ENSCCRT00015045684.1">
    <property type="protein sequence ID" value="ENSCCRP00015044186.1"/>
    <property type="gene ID" value="ENSCCRG00015018332.1"/>
</dbReference>
<protein>
    <recommendedName>
        <fullName evidence="12">DIS3-like exonuclease 2</fullName>
        <ecNumber evidence="12">3.1.13.-</ecNumber>
    </recommendedName>
</protein>
<dbReference type="InterPro" id="IPR033771">
    <property type="entry name" value="Rrp44_CSD1"/>
</dbReference>
<comment type="cofactor">
    <cofactor evidence="12">
        <name>Mg(2+)</name>
        <dbReference type="ChEBI" id="CHEBI:18420"/>
    </cofactor>
    <cofactor evidence="12">
        <name>Mn(2+)</name>
        <dbReference type="ChEBI" id="CHEBI:29035"/>
    </cofactor>
</comment>
<dbReference type="InterPro" id="IPR041093">
    <property type="entry name" value="Dis3l2-like_C"/>
</dbReference>
<dbReference type="PROSITE" id="PS01175">
    <property type="entry name" value="RIBONUCLEASE_II"/>
    <property type="match status" value="1"/>
</dbReference>
<evidence type="ECO:0000256" key="12">
    <source>
        <dbReference type="HAMAP-Rule" id="MF_03045"/>
    </source>
</evidence>
<dbReference type="GO" id="GO:0008266">
    <property type="term" value="F:poly(U) RNA binding"/>
    <property type="evidence" value="ECO:0007669"/>
    <property type="project" value="UniProtKB-ARBA"/>
</dbReference>
<dbReference type="Gene3D" id="2.40.50.140">
    <property type="entry name" value="Nucleic acid-binding proteins"/>
    <property type="match status" value="1"/>
</dbReference>
<dbReference type="GO" id="GO:0010587">
    <property type="term" value="P:miRNA catabolic process"/>
    <property type="evidence" value="ECO:0007669"/>
    <property type="project" value="UniProtKB-UniRule"/>
</dbReference>
<dbReference type="Pfam" id="PF17216">
    <property type="entry name" value="Rrp44_CSD1"/>
    <property type="match status" value="1"/>
</dbReference>